<dbReference type="Gene3D" id="3.40.390.70">
    <property type="match status" value="1"/>
</dbReference>
<proteinExistence type="predicted"/>
<feature type="domain" description="Zinc-ribbon" evidence="1">
    <location>
        <begin position="3"/>
        <end position="92"/>
    </location>
</feature>
<dbReference type="InterPro" id="IPR011201">
    <property type="entry name" value="Zinc-ribbon_6_bact"/>
</dbReference>
<evidence type="ECO:0000313" key="2">
    <source>
        <dbReference type="EMBL" id="SDZ28113.1"/>
    </source>
</evidence>
<comment type="caution">
    <text evidence="2">The sequence shown here is derived from an EMBL/GenBank/DDBJ whole genome shotgun (WGS) entry which is preliminary data.</text>
</comment>
<reference evidence="2 3" key="1">
    <citation type="submission" date="2016-10" db="EMBL/GenBank/DDBJ databases">
        <authorList>
            <person name="Varghese N."/>
            <person name="Submissions S."/>
        </authorList>
    </citation>
    <scope>NUCLEOTIDE SEQUENCE [LARGE SCALE GENOMIC DNA]</scope>
    <source>
        <strain evidence="2 3">DSM 17997</strain>
    </source>
</reference>
<protein>
    <recommendedName>
        <fullName evidence="1">Zinc-ribbon domain-containing protein</fullName>
    </recommendedName>
</protein>
<dbReference type="Pfam" id="PF15887">
    <property type="entry name" value="Peptidase_Mx"/>
    <property type="match status" value="1"/>
</dbReference>
<dbReference type="InterPro" id="IPR031321">
    <property type="entry name" value="UCP012641"/>
</dbReference>
<dbReference type="EMBL" id="FNQC01000009">
    <property type="protein sequence ID" value="SDZ28113.1"/>
    <property type="molecule type" value="Genomic_DNA"/>
</dbReference>
<accession>A0A1H3RR49</accession>
<name>A0A1H3RR49_9BACT</name>
<keyword evidence="3" id="KW-1185">Reference proteome</keyword>
<organism evidence="2 3">
    <name type="scientific">Rhodonellum ikkaensis</name>
    <dbReference type="NCBI Taxonomy" id="336829"/>
    <lineage>
        <taxon>Bacteria</taxon>
        <taxon>Pseudomonadati</taxon>
        <taxon>Bacteroidota</taxon>
        <taxon>Cytophagia</taxon>
        <taxon>Cytophagales</taxon>
        <taxon>Cytophagaceae</taxon>
        <taxon>Rhodonellum</taxon>
    </lineage>
</organism>
<sequence length="356" mass="41129">MRLFKCNHCAYPVYFDNTFCGHCGNTLGFDAQSLKMISLHAHDDGIFTGSMYGRGFHFCANHEHNVCNWVILDDDPAKYCISCALNSTVPDILKPDHLERWKIIEAAKRRLIYSLLRWKLPVISKKTDPKKGLAFAFKSNDGREIGNQVLTGHASGLITMNIAEADDVEREMAKNQMEEVYRTVLGHFRHEVGHYYWDLLIYGTDHLSEFRKLFGDETTSYQEALNRHYQTGAPNDWNEHFISPYATMHPWEDWAESWAHYMHMVDTLETAFSFGLSISPRISKPGDYLSTKQESNAYDTLDFDKIFNQWLPVTFMMNSMNRSMGAKDVYPFVINSSVKEKLRFIHNIIHGKEIIG</sequence>
<dbReference type="Proteomes" id="UP000199663">
    <property type="component" value="Unassembled WGS sequence"/>
</dbReference>
<dbReference type="RefSeq" id="WP_019598450.1">
    <property type="nucleotide sequence ID" value="NZ_FNQC01000009.1"/>
</dbReference>
<dbReference type="PIRSF" id="PIRSF012641">
    <property type="entry name" value="UCP012641"/>
    <property type="match status" value="1"/>
</dbReference>
<gene>
    <name evidence="2" type="ORF">SAMN05444412_10956</name>
</gene>
<evidence type="ECO:0000313" key="3">
    <source>
        <dbReference type="Proteomes" id="UP000199663"/>
    </source>
</evidence>
<evidence type="ECO:0000259" key="1">
    <source>
        <dbReference type="Pfam" id="PF10005"/>
    </source>
</evidence>
<dbReference type="Pfam" id="PF10005">
    <property type="entry name" value="Zn_ribbon_DZR_6"/>
    <property type="match status" value="1"/>
</dbReference>